<dbReference type="InterPro" id="IPR021314">
    <property type="entry name" value="DUF2911"/>
</dbReference>
<evidence type="ECO:0000313" key="2">
    <source>
        <dbReference type="Proteomes" id="UP001597012"/>
    </source>
</evidence>
<dbReference type="InterPro" id="IPR011990">
    <property type="entry name" value="TPR-like_helical_dom_sf"/>
</dbReference>
<evidence type="ECO:0000313" key="1">
    <source>
        <dbReference type="EMBL" id="MFD0798915.1"/>
    </source>
</evidence>
<sequence length="368" mass="41561">MKNIVLQTCLILSSIWGIQAQITLPRDGNKKAMVSENIGITAVTIDYSRPAVNGREGKIWGQLVPFGFNDLEYGTSKAAPWRAGANENTTIEFSADVFIEGKPLAKGKYGFFIAMAPDKATLIFSKFNTAWGSFYYKEGDDALRVDVPTQKLSKLVERLTYSFRDQTDNSAVVAMDWEFLRVPFTVSVDIHKTQMEAFRREVNSGIFYRYWQNLHTAANYCLVNNINLEEGLEWADRSINTYFGEENFKTLSTYAGLLAKLGRQDEADVAMEKAFPLGSSEDLVYYGIDLNLKGEHEKAFSIFKSNVKKNPDDVYAHLGMVSGHFYKGDKKKALQFCESAKSKTKNKDFVGYIDNLIRDINSGKEIFK</sequence>
<dbReference type="Gene3D" id="1.25.40.10">
    <property type="entry name" value="Tetratricopeptide repeat domain"/>
    <property type="match status" value="1"/>
</dbReference>
<dbReference type="EMBL" id="JBHTHY010000014">
    <property type="protein sequence ID" value="MFD0798915.1"/>
    <property type="molecule type" value="Genomic_DNA"/>
</dbReference>
<dbReference type="RefSeq" id="WP_379935820.1">
    <property type="nucleotide sequence ID" value="NZ_JBHTHY010000014.1"/>
</dbReference>
<organism evidence="1 2">
    <name type="scientific">Maribacter chungangensis</name>
    <dbReference type="NCBI Taxonomy" id="1069117"/>
    <lineage>
        <taxon>Bacteria</taxon>
        <taxon>Pseudomonadati</taxon>
        <taxon>Bacteroidota</taxon>
        <taxon>Flavobacteriia</taxon>
        <taxon>Flavobacteriales</taxon>
        <taxon>Flavobacteriaceae</taxon>
        <taxon>Maribacter</taxon>
    </lineage>
</organism>
<proteinExistence type="predicted"/>
<accession>A0ABW3B754</accession>
<keyword evidence="2" id="KW-1185">Reference proteome</keyword>
<gene>
    <name evidence="1" type="ORF">ACFQZJ_15695</name>
</gene>
<name>A0ABW3B754_9FLAO</name>
<dbReference type="Pfam" id="PF11138">
    <property type="entry name" value="DUF2911"/>
    <property type="match status" value="1"/>
</dbReference>
<comment type="caution">
    <text evidence="1">The sequence shown here is derived from an EMBL/GenBank/DDBJ whole genome shotgun (WGS) entry which is preliminary data.</text>
</comment>
<protein>
    <submittedName>
        <fullName evidence="1">DUF2911 domain-containing protein</fullName>
    </submittedName>
</protein>
<dbReference type="SUPFAM" id="SSF81901">
    <property type="entry name" value="HCP-like"/>
    <property type="match status" value="1"/>
</dbReference>
<dbReference type="Proteomes" id="UP001597012">
    <property type="component" value="Unassembled WGS sequence"/>
</dbReference>
<reference evidence="2" key="1">
    <citation type="journal article" date="2019" name="Int. J. Syst. Evol. Microbiol.">
        <title>The Global Catalogue of Microorganisms (GCM) 10K type strain sequencing project: providing services to taxonomists for standard genome sequencing and annotation.</title>
        <authorList>
            <consortium name="The Broad Institute Genomics Platform"/>
            <consortium name="The Broad Institute Genome Sequencing Center for Infectious Disease"/>
            <person name="Wu L."/>
            <person name="Ma J."/>
        </authorList>
    </citation>
    <scope>NUCLEOTIDE SEQUENCE [LARGE SCALE GENOMIC DNA]</scope>
    <source>
        <strain evidence="2">CCUG 61948</strain>
    </source>
</reference>